<evidence type="ECO:0000256" key="7">
    <source>
        <dbReference type="PROSITE-ProRule" id="PRU00284"/>
    </source>
</evidence>
<dbReference type="InterPro" id="IPR003660">
    <property type="entry name" value="HAMP_dom"/>
</dbReference>
<keyword evidence="3 8" id="KW-1133">Transmembrane helix</keyword>
<dbReference type="EMBL" id="CP041730">
    <property type="protein sequence ID" value="QDQ28459.1"/>
    <property type="molecule type" value="Genomic_DNA"/>
</dbReference>
<dbReference type="Pfam" id="PF00015">
    <property type="entry name" value="MCPsignal"/>
    <property type="match status" value="1"/>
</dbReference>
<evidence type="ECO:0000256" key="5">
    <source>
        <dbReference type="ARBA" id="ARBA00023224"/>
    </source>
</evidence>
<organism evidence="11 12">
    <name type="scientific">Chitinimonas arctica</name>
    <dbReference type="NCBI Taxonomy" id="2594795"/>
    <lineage>
        <taxon>Bacteria</taxon>
        <taxon>Pseudomonadati</taxon>
        <taxon>Pseudomonadota</taxon>
        <taxon>Betaproteobacteria</taxon>
        <taxon>Neisseriales</taxon>
        <taxon>Chitinibacteraceae</taxon>
        <taxon>Chitinimonas</taxon>
    </lineage>
</organism>
<evidence type="ECO:0000256" key="6">
    <source>
        <dbReference type="ARBA" id="ARBA00029447"/>
    </source>
</evidence>
<dbReference type="FunFam" id="1.10.287.950:FF:000001">
    <property type="entry name" value="Methyl-accepting chemotaxis sensory transducer"/>
    <property type="match status" value="1"/>
</dbReference>
<evidence type="ECO:0000259" key="9">
    <source>
        <dbReference type="PROSITE" id="PS50111"/>
    </source>
</evidence>
<dbReference type="KEGG" id="cari:FNU76_20015"/>
<dbReference type="PROSITE" id="PS50111">
    <property type="entry name" value="CHEMOTAXIS_TRANSDUC_2"/>
    <property type="match status" value="1"/>
</dbReference>
<name>A0A516SJX1_9NEIS</name>
<dbReference type="PANTHER" id="PTHR32089:SF119">
    <property type="entry name" value="METHYL-ACCEPTING CHEMOTAXIS PROTEIN CTPL"/>
    <property type="match status" value="1"/>
</dbReference>
<dbReference type="CDD" id="cd06225">
    <property type="entry name" value="HAMP"/>
    <property type="match status" value="1"/>
</dbReference>
<dbReference type="InterPro" id="IPR004089">
    <property type="entry name" value="MCPsignal_dom"/>
</dbReference>
<dbReference type="GO" id="GO:0016020">
    <property type="term" value="C:membrane"/>
    <property type="evidence" value="ECO:0007669"/>
    <property type="project" value="UniProtKB-SubCell"/>
</dbReference>
<sequence>MTGNRIMNFTRSISGRLNILFVVIVSVVLAGLGAFNYVSSKNHLEEGLKEQADALSVRLQLSLPAAIWNFDKTQLGQVLEAEMVSKTFNGIRLQNGKDYLTGLMRGPDGKTTAAGADAKIKGVLREVQLQFDDNGQKKNVAVAQIYIAHDSVDAALRENLVVLLVQIVIVDVTLLVALSMSLSAVVLRPLNRLNTALKEIASGEADLTRRLRINGKDEFAEVSQWFNVFVERLQGVMRHVSDTAPQLAAAAEQTSRIMEHSSAGIQLQQQESEAVVAAVAELSRQVHEISVNTGAASEAANYADIEAEKGQSVVGDAITTIGEATTEVDNAAKVIAELAKNSEKIGSVLSVINGIAKQTNLLALNAAIEAARAGEAGRGFAVVADEVRTLANRTHDSTTEIQQVITELQQGTTRAVTVMSSSKEKADLGLKRAREAGVTIQHLAESARKIAELNEEIAAASSQQEQVVEGVTDSIREIQRVVSEAASGSRQTSIASEEVARLAVQLQTTVEQFKV</sequence>
<accession>A0A516SJX1</accession>
<dbReference type="SUPFAM" id="SSF58104">
    <property type="entry name" value="Methyl-accepting chemotaxis protein (MCP) signaling domain"/>
    <property type="match status" value="1"/>
</dbReference>
<dbReference type="Proteomes" id="UP000317550">
    <property type="component" value="Chromosome"/>
</dbReference>
<evidence type="ECO:0000313" key="12">
    <source>
        <dbReference type="Proteomes" id="UP000317550"/>
    </source>
</evidence>
<dbReference type="GO" id="GO:0006935">
    <property type="term" value="P:chemotaxis"/>
    <property type="evidence" value="ECO:0007669"/>
    <property type="project" value="UniProtKB-ARBA"/>
</dbReference>
<comment type="subcellular location">
    <subcellularLocation>
        <location evidence="1">Membrane</location>
        <topology evidence="1">Multi-pass membrane protein</topology>
    </subcellularLocation>
</comment>
<dbReference type="GO" id="GO:0007165">
    <property type="term" value="P:signal transduction"/>
    <property type="evidence" value="ECO:0007669"/>
    <property type="project" value="UniProtKB-KW"/>
</dbReference>
<keyword evidence="12" id="KW-1185">Reference proteome</keyword>
<evidence type="ECO:0000259" key="10">
    <source>
        <dbReference type="PROSITE" id="PS50885"/>
    </source>
</evidence>
<proteinExistence type="inferred from homology"/>
<dbReference type="Pfam" id="PF00672">
    <property type="entry name" value="HAMP"/>
    <property type="match status" value="1"/>
</dbReference>
<keyword evidence="2 8" id="KW-0812">Transmembrane</keyword>
<evidence type="ECO:0000256" key="3">
    <source>
        <dbReference type="ARBA" id="ARBA00022989"/>
    </source>
</evidence>
<dbReference type="CDD" id="cd11386">
    <property type="entry name" value="MCP_signal"/>
    <property type="match status" value="1"/>
</dbReference>
<reference evidence="12" key="1">
    <citation type="submission" date="2019-07" db="EMBL/GenBank/DDBJ databases">
        <title>Chitinimonas sp. nov., isolated from Ny-Alesund, arctica soil.</title>
        <authorList>
            <person name="Xu Q."/>
            <person name="Peng F."/>
        </authorList>
    </citation>
    <scope>NUCLEOTIDE SEQUENCE [LARGE SCALE GENOMIC DNA]</scope>
    <source>
        <strain evidence="12">R3-44</strain>
    </source>
</reference>
<keyword evidence="5 7" id="KW-0807">Transducer</keyword>
<comment type="similarity">
    <text evidence="6">Belongs to the methyl-accepting chemotaxis (MCP) protein family.</text>
</comment>
<evidence type="ECO:0000256" key="8">
    <source>
        <dbReference type="SAM" id="Phobius"/>
    </source>
</evidence>
<feature type="domain" description="HAMP" evidence="10">
    <location>
        <begin position="184"/>
        <end position="238"/>
    </location>
</feature>
<protein>
    <submittedName>
        <fullName evidence="11">Methyl-accepting chemotaxis protein</fullName>
    </submittedName>
</protein>
<keyword evidence="4 8" id="KW-0472">Membrane</keyword>
<evidence type="ECO:0000256" key="2">
    <source>
        <dbReference type="ARBA" id="ARBA00022692"/>
    </source>
</evidence>
<evidence type="ECO:0000313" key="11">
    <source>
        <dbReference type="EMBL" id="QDQ28459.1"/>
    </source>
</evidence>
<gene>
    <name evidence="11" type="ORF">FNU76_20015</name>
</gene>
<feature type="transmembrane region" description="Helical" evidence="8">
    <location>
        <begin position="20"/>
        <end position="38"/>
    </location>
</feature>
<evidence type="ECO:0000256" key="1">
    <source>
        <dbReference type="ARBA" id="ARBA00004141"/>
    </source>
</evidence>
<dbReference type="SMART" id="SM00304">
    <property type="entry name" value="HAMP"/>
    <property type="match status" value="1"/>
</dbReference>
<dbReference type="Gene3D" id="1.10.287.950">
    <property type="entry name" value="Methyl-accepting chemotaxis protein"/>
    <property type="match status" value="1"/>
</dbReference>
<dbReference type="AlphaFoldDB" id="A0A516SJX1"/>
<dbReference type="SMART" id="SM00283">
    <property type="entry name" value="MA"/>
    <property type="match status" value="1"/>
</dbReference>
<dbReference type="PROSITE" id="PS50885">
    <property type="entry name" value="HAMP"/>
    <property type="match status" value="1"/>
</dbReference>
<evidence type="ECO:0000256" key="4">
    <source>
        <dbReference type="ARBA" id="ARBA00023136"/>
    </source>
</evidence>
<dbReference type="PANTHER" id="PTHR32089">
    <property type="entry name" value="METHYL-ACCEPTING CHEMOTAXIS PROTEIN MCPB"/>
    <property type="match status" value="1"/>
</dbReference>
<feature type="domain" description="Methyl-accepting transducer" evidence="9">
    <location>
        <begin position="243"/>
        <end position="479"/>
    </location>
</feature>
<dbReference type="OrthoDB" id="5179380at2"/>